<keyword evidence="1" id="KW-1133">Transmembrane helix</keyword>
<keyword evidence="1" id="KW-0472">Membrane</keyword>
<reference evidence="2 3" key="1">
    <citation type="submission" date="2020-08" db="EMBL/GenBank/DDBJ databases">
        <title>Genome public.</title>
        <authorList>
            <person name="Liu C."/>
            <person name="Sun Q."/>
        </authorList>
    </citation>
    <scope>NUCLEOTIDE SEQUENCE [LARGE SCALE GENOMIC DNA]</scope>
    <source>
        <strain evidence="2 3">M29</strain>
    </source>
</reference>
<proteinExistence type="predicted"/>
<sequence>MGKLLRFLYGYVILGIEGEQLGRFLNLCRNRGIFMEKISYIDEGRIQTCVSVRDYFKLRPVRNKTGVHIKILKKGGLPVWWMIRGRKKKAFAAGLLLGGILVLFLSGRIWNIQVSGNIKNSTPEILKYLEKEEIVHGMSKKKVNCTQLAASVRKDFPDITWVSARITGCKLILDIKEKEELQAAEKNSMPCDLEAEQKGKIVRIIARAGVPVKKPGDTCDAGDLLVSGELHIMNDNQEIQRREYVHADADIYISHPVFYHREFPLKHREREMTGKTEAGFYLKAGAWYLELFHVPKSNWRISSAEYPLYLNENFSLPLSVGKVDFQEYRESVKVYTPAEARSQAELCLRTYMKKLLEEGKEITDNRVTIRVTDSACISSGVLEIVEKTGKEVPCEKP</sequence>
<dbReference type="Pfam" id="PF06898">
    <property type="entry name" value="YqfD"/>
    <property type="match status" value="1"/>
</dbReference>
<evidence type="ECO:0000256" key="1">
    <source>
        <dbReference type="SAM" id="Phobius"/>
    </source>
</evidence>
<gene>
    <name evidence="2" type="ORF">H8Z82_12535</name>
</gene>
<keyword evidence="3" id="KW-1185">Reference proteome</keyword>
<dbReference type="Proteomes" id="UP000649826">
    <property type="component" value="Unassembled WGS sequence"/>
</dbReference>
<dbReference type="InterPro" id="IPR010690">
    <property type="entry name" value="YqfD"/>
</dbReference>
<evidence type="ECO:0000313" key="2">
    <source>
        <dbReference type="EMBL" id="MBC5780460.1"/>
    </source>
</evidence>
<protein>
    <submittedName>
        <fullName evidence="2">Sporulation protein YqfD</fullName>
    </submittedName>
</protein>
<feature type="transmembrane region" description="Helical" evidence="1">
    <location>
        <begin position="90"/>
        <end position="110"/>
    </location>
</feature>
<name>A0ABR7IKD1_9FIRM</name>
<dbReference type="RefSeq" id="WP_186995294.1">
    <property type="nucleotide sequence ID" value="NZ_JACOQG010000022.1"/>
</dbReference>
<accession>A0ABR7IKD1</accession>
<organism evidence="2 3">
    <name type="scientific">Blautia difficilis</name>
    <dbReference type="NCBI Taxonomy" id="2763027"/>
    <lineage>
        <taxon>Bacteria</taxon>
        <taxon>Bacillati</taxon>
        <taxon>Bacillota</taxon>
        <taxon>Clostridia</taxon>
        <taxon>Lachnospirales</taxon>
        <taxon>Lachnospiraceae</taxon>
        <taxon>Blautia</taxon>
    </lineage>
</organism>
<dbReference type="EMBL" id="JACOQG010000022">
    <property type="protein sequence ID" value="MBC5780460.1"/>
    <property type="molecule type" value="Genomic_DNA"/>
</dbReference>
<evidence type="ECO:0000313" key="3">
    <source>
        <dbReference type="Proteomes" id="UP000649826"/>
    </source>
</evidence>
<keyword evidence="1" id="KW-0812">Transmembrane</keyword>
<comment type="caution">
    <text evidence="2">The sequence shown here is derived from an EMBL/GenBank/DDBJ whole genome shotgun (WGS) entry which is preliminary data.</text>
</comment>